<feature type="transmembrane region" description="Helical" evidence="1">
    <location>
        <begin position="328"/>
        <end position="347"/>
    </location>
</feature>
<keyword evidence="1" id="KW-1133">Transmembrane helix</keyword>
<feature type="transmembrane region" description="Helical" evidence="1">
    <location>
        <begin position="230"/>
        <end position="248"/>
    </location>
</feature>
<dbReference type="GO" id="GO:0008233">
    <property type="term" value="F:peptidase activity"/>
    <property type="evidence" value="ECO:0007669"/>
    <property type="project" value="InterPro"/>
</dbReference>
<protein>
    <recommendedName>
        <fullName evidence="2">Zinc-ribbon domain-containing protein</fullName>
    </recommendedName>
</protein>
<dbReference type="STRING" id="1847728.BTM29_11925"/>
<dbReference type="EMBL" id="CP019323">
    <property type="protein sequence ID" value="APX73213.1"/>
    <property type="molecule type" value="Genomic_DNA"/>
</dbReference>
<gene>
    <name evidence="3" type="ORF">BTM29_11925</name>
</gene>
<feature type="transmembrane region" description="Helical" evidence="1">
    <location>
        <begin position="139"/>
        <end position="163"/>
    </location>
</feature>
<feature type="transmembrane region" description="Helical" evidence="1">
    <location>
        <begin position="268"/>
        <end position="287"/>
    </location>
</feature>
<evidence type="ECO:0000256" key="1">
    <source>
        <dbReference type="SAM" id="Phobius"/>
    </source>
</evidence>
<dbReference type="PANTHER" id="PTHR36844:SF1">
    <property type="entry name" value="PROTEASE PRSW"/>
    <property type="match status" value="1"/>
</dbReference>
<organism evidence="3 4">
    <name type="scientific">Companilactobacillus allii</name>
    <dbReference type="NCBI Taxonomy" id="1847728"/>
    <lineage>
        <taxon>Bacteria</taxon>
        <taxon>Bacillati</taxon>
        <taxon>Bacillota</taxon>
        <taxon>Bacilli</taxon>
        <taxon>Lactobacillales</taxon>
        <taxon>Lactobacillaceae</taxon>
        <taxon>Companilactobacillus</taxon>
    </lineage>
</organism>
<reference evidence="4" key="1">
    <citation type="submission" date="2016-12" db="EMBL/GenBank/DDBJ databases">
        <authorList>
            <person name="Jung M.Y."/>
            <person name="Lee S.H."/>
        </authorList>
    </citation>
    <scope>NUCLEOTIDE SEQUENCE [LARGE SCALE GENOMIC DNA]</scope>
    <source>
        <strain evidence="4">WiKim39</strain>
    </source>
</reference>
<dbReference type="Proteomes" id="UP000187499">
    <property type="component" value="Chromosome"/>
</dbReference>
<feature type="domain" description="Zinc-ribbon" evidence="2">
    <location>
        <begin position="6"/>
        <end position="27"/>
    </location>
</feature>
<keyword evidence="1" id="KW-0472">Membrane</keyword>
<proteinExistence type="predicted"/>
<dbReference type="InterPro" id="IPR026870">
    <property type="entry name" value="Zinc_ribbon_dom"/>
</dbReference>
<sequence>MNNVRFCPKCGQSLDDGAKFCTNCGFNVSGMHVIDQQTVSHPKQNLFDSATEKINGWTGEDKMVPIHLGTMFSEVFKSHSEAEAEALFIVGTSKTTPTLEQVSDSPVKPWLFSRVLILFVLTISLLVGSIYVLNGQKMYVGLISISSLAVPFSLLIMFFEINTFKNISIFKVTKIFMVGGVASLLTTLGLYQFVEVDQMSIVTAAIVAVVEESGKLIMIAYYINRINTKFILNGMLIGAAIGAGFATFETAGYAGELGVSVLLLRGVTALGTHTLWCAIVGAALALAKGSEPLSASTFQNGSFIRFFLLSIALHAIWDAPLISDMKKYTILIIIAWVVILVLIDAGLREIKTLQQNQTH</sequence>
<dbReference type="KEGG" id="lalw:BTM29_11925"/>
<feature type="transmembrane region" description="Helical" evidence="1">
    <location>
        <begin position="115"/>
        <end position="133"/>
    </location>
</feature>
<keyword evidence="1" id="KW-0812">Transmembrane</keyword>
<dbReference type="PANTHER" id="PTHR36844">
    <property type="entry name" value="PROTEASE PRSW"/>
    <property type="match status" value="1"/>
</dbReference>
<evidence type="ECO:0000313" key="3">
    <source>
        <dbReference type="EMBL" id="APX73213.1"/>
    </source>
</evidence>
<accession>A0A1P8Q5W4</accession>
<evidence type="ECO:0000313" key="4">
    <source>
        <dbReference type="Proteomes" id="UP000187499"/>
    </source>
</evidence>
<dbReference type="InterPro" id="IPR026898">
    <property type="entry name" value="PrsW"/>
</dbReference>
<feature type="transmembrane region" description="Helical" evidence="1">
    <location>
        <begin position="200"/>
        <end position="223"/>
    </location>
</feature>
<dbReference type="OrthoDB" id="153483at2"/>
<dbReference type="RefSeq" id="WP_076618261.1">
    <property type="nucleotide sequence ID" value="NZ_CP019323.1"/>
</dbReference>
<name>A0A1P8Q5W4_9LACO</name>
<keyword evidence="4" id="KW-1185">Reference proteome</keyword>
<dbReference type="Pfam" id="PF13240">
    <property type="entry name" value="Zn_Ribbon_1"/>
    <property type="match status" value="1"/>
</dbReference>
<dbReference type="Pfam" id="PF13367">
    <property type="entry name" value="PrsW-protease"/>
    <property type="match status" value="1"/>
</dbReference>
<evidence type="ECO:0000259" key="2">
    <source>
        <dbReference type="Pfam" id="PF13240"/>
    </source>
</evidence>
<dbReference type="AlphaFoldDB" id="A0A1P8Q5W4"/>
<feature type="transmembrane region" description="Helical" evidence="1">
    <location>
        <begin position="175"/>
        <end position="194"/>
    </location>
</feature>
<feature type="transmembrane region" description="Helical" evidence="1">
    <location>
        <begin position="303"/>
        <end position="322"/>
    </location>
</feature>